<organism evidence="1 2">
    <name type="scientific">Ceratitis capitata</name>
    <name type="common">Mediterranean fruit fly</name>
    <name type="synonym">Tephritis capitata</name>
    <dbReference type="NCBI Taxonomy" id="7213"/>
    <lineage>
        <taxon>Eukaryota</taxon>
        <taxon>Metazoa</taxon>
        <taxon>Ecdysozoa</taxon>
        <taxon>Arthropoda</taxon>
        <taxon>Hexapoda</taxon>
        <taxon>Insecta</taxon>
        <taxon>Pterygota</taxon>
        <taxon>Neoptera</taxon>
        <taxon>Endopterygota</taxon>
        <taxon>Diptera</taxon>
        <taxon>Brachycera</taxon>
        <taxon>Muscomorpha</taxon>
        <taxon>Tephritoidea</taxon>
        <taxon>Tephritidae</taxon>
        <taxon>Ceratitis</taxon>
        <taxon>Ceratitis</taxon>
    </lineage>
</organism>
<keyword evidence="2" id="KW-1185">Reference proteome</keyword>
<dbReference type="Proteomes" id="UP000606786">
    <property type="component" value="Unassembled WGS sequence"/>
</dbReference>
<dbReference type="AlphaFoldDB" id="A0A811UTI2"/>
<name>A0A811UTI2_CERCA</name>
<proteinExistence type="predicted"/>
<accession>A0A811UTI2</accession>
<protein>
    <submittedName>
        <fullName evidence="1">(Mediterranean fruit fly) hypothetical protein</fullName>
    </submittedName>
</protein>
<evidence type="ECO:0000313" key="1">
    <source>
        <dbReference type="EMBL" id="CAD7001056.1"/>
    </source>
</evidence>
<dbReference type="EMBL" id="CAJHJT010000023">
    <property type="protein sequence ID" value="CAD7001056.1"/>
    <property type="molecule type" value="Genomic_DNA"/>
</dbReference>
<sequence length="82" mass="9320">MLLELLVLKLPTSEQFKCKRRVQSSVSTPPIIASDSRNEHLLNYHDDLNNSHVSITEMTVHAGPNEPNAYLFKSYLHQSNSI</sequence>
<reference evidence="1" key="1">
    <citation type="submission" date="2020-11" db="EMBL/GenBank/DDBJ databases">
        <authorList>
            <person name="Whitehead M."/>
        </authorList>
    </citation>
    <scope>NUCLEOTIDE SEQUENCE</scope>
    <source>
        <strain evidence="1">EGII</strain>
    </source>
</reference>
<evidence type="ECO:0000313" key="2">
    <source>
        <dbReference type="Proteomes" id="UP000606786"/>
    </source>
</evidence>
<gene>
    <name evidence="1" type="ORF">CCAP1982_LOCUS9528</name>
</gene>
<comment type="caution">
    <text evidence="1">The sequence shown here is derived from an EMBL/GenBank/DDBJ whole genome shotgun (WGS) entry which is preliminary data.</text>
</comment>